<dbReference type="InterPro" id="IPR010992">
    <property type="entry name" value="IHF-like_DNA-bd_dom_sf"/>
</dbReference>
<dbReference type="KEGG" id="vg:40092556"/>
<comment type="similarity">
    <text evidence="2">Belongs to the bacterial histone-like protein family.</text>
</comment>
<evidence type="ECO:0000313" key="5">
    <source>
        <dbReference type="Proteomes" id="UP000230444"/>
    </source>
</evidence>
<dbReference type="CDD" id="cd13831">
    <property type="entry name" value="HU"/>
    <property type="match status" value="1"/>
</dbReference>
<dbReference type="PANTHER" id="PTHR33175:SF3">
    <property type="entry name" value="DNA-BINDING PROTEIN HU-BETA"/>
    <property type="match status" value="1"/>
</dbReference>
<dbReference type="GO" id="GO:0030527">
    <property type="term" value="F:structural constituent of chromatin"/>
    <property type="evidence" value="ECO:0007669"/>
    <property type="project" value="InterPro"/>
</dbReference>
<evidence type="ECO:0000313" key="6">
    <source>
        <dbReference type="Proteomes" id="UP000231470"/>
    </source>
</evidence>
<dbReference type="SUPFAM" id="SSF47729">
    <property type="entry name" value="IHF-like DNA-binding proteins"/>
    <property type="match status" value="1"/>
</dbReference>
<dbReference type="Gene3D" id="4.10.520.10">
    <property type="entry name" value="IHF-like DNA-binding proteins"/>
    <property type="match status" value="1"/>
</dbReference>
<reference evidence="4 5" key="1">
    <citation type="submission" date="2016-11" db="EMBL/GenBank/DDBJ databases">
        <title>Complete genome of the first virulent bacteriophage infecting the opportunist pathogen Serratia rubidaea.</title>
        <authorList>
            <person name="Xing S."/>
            <person name="Ma T."/>
            <person name="Zhang X."/>
            <person name="Huang Y."/>
            <person name="Mi Z."/>
            <person name="Sun Q."/>
            <person name="An X."/>
            <person name="Fan H."/>
            <person name="Wu S."/>
            <person name="Lin W."/>
            <person name="Tong Y."/>
        </authorList>
    </citation>
    <scope>NUCLEOTIDE SEQUENCE [LARGE SCALE GENOMIC DNA]</scope>
</reference>
<dbReference type="PROSITE" id="PS00045">
    <property type="entry name" value="HISTONE_LIKE"/>
    <property type="match status" value="1"/>
</dbReference>
<dbReference type="EMBL" id="KX147096">
    <property type="protein sequence ID" value="ANM47274.1"/>
    <property type="molecule type" value="Genomic_DNA"/>
</dbReference>
<dbReference type="GeneID" id="40092556"/>
<evidence type="ECO:0000313" key="3">
    <source>
        <dbReference type="EMBL" id="ANM47274.1"/>
    </source>
</evidence>
<name>A0A1J0MGE1_9CAUD</name>
<dbReference type="PANTHER" id="PTHR33175">
    <property type="entry name" value="DNA-BINDING PROTEIN HU"/>
    <property type="match status" value="1"/>
</dbReference>
<dbReference type="Proteomes" id="UP000231470">
    <property type="component" value="Segment"/>
</dbReference>
<proteinExistence type="inferred from homology"/>
<dbReference type="EMBL" id="KY073123">
    <property type="protein sequence ID" value="APD20182.1"/>
    <property type="molecule type" value="Genomic_DNA"/>
</dbReference>
<dbReference type="RefSeq" id="YP_009616075.1">
    <property type="nucleotide sequence ID" value="NC_042047.1"/>
</dbReference>
<dbReference type="OrthoDB" id="18720at10239"/>
<sequence>MNRQDFIAHVAQTQGVTKAEAEKTVASFIQGITSAVAAGQSVQFVGFGTFEVKHQEARNGRNPLTGAALTIEAKNVVKFKVGESLKNAANGK</sequence>
<accession>A0A1J0MGE1</accession>
<dbReference type="SMART" id="SM00411">
    <property type="entry name" value="BHL"/>
    <property type="match status" value="1"/>
</dbReference>
<organism evidence="4 5">
    <name type="scientific">Serratia phage vB_Sru_IME250</name>
    <dbReference type="NCBI Taxonomy" id="1852640"/>
    <lineage>
        <taxon>Viruses</taxon>
        <taxon>Duplodnaviria</taxon>
        <taxon>Heunggongvirae</taxon>
        <taxon>Uroviricota</taxon>
        <taxon>Caudoviricetes</taxon>
        <taxon>Pantevenvirales</taxon>
        <taxon>Ackermannviridae</taxon>
        <taxon>Taipeivirus</taxon>
        <taxon>Taipeivirus IME250</taxon>
    </lineage>
</organism>
<keyword evidence="1 4" id="KW-0238">DNA-binding</keyword>
<dbReference type="InterPro" id="IPR020816">
    <property type="entry name" value="Histone-like_DNA-bd_CS"/>
</dbReference>
<dbReference type="GO" id="GO:0003677">
    <property type="term" value="F:DNA binding"/>
    <property type="evidence" value="ECO:0007669"/>
    <property type="project" value="UniProtKB-KW"/>
</dbReference>
<reference evidence="3 6" key="2">
    <citation type="journal article" date="2017" name="Arch. Virol.">
        <title>First complete genome sequence of a virulent bacteriophage infecting the opportunistic pathogen Serratia rubidaea.</title>
        <authorList>
            <person name="Xing S."/>
            <person name="Ma T."/>
            <person name="Zhang X."/>
            <person name="Huang Y."/>
            <person name="Mi Z."/>
            <person name="Sun Q."/>
            <person name="An X."/>
            <person name="Fan H."/>
            <person name="Wu S."/>
            <person name="Wei L."/>
            <person name="Tong Y."/>
        </authorList>
    </citation>
    <scope>NUCLEOTIDE SEQUENCE [LARGE SCALE GENOMIC DNA]</scope>
</reference>
<keyword evidence="6" id="KW-1185">Reference proteome</keyword>
<dbReference type="InterPro" id="IPR000119">
    <property type="entry name" value="Hist_DNA-bd"/>
</dbReference>
<dbReference type="Proteomes" id="UP000230444">
    <property type="component" value="Segment"/>
</dbReference>
<evidence type="ECO:0000256" key="1">
    <source>
        <dbReference type="ARBA" id="ARBA00023125"/>
    </source>
</evidence>
<evidence type="ECO:0000256" key="2">
    <source>
        <dbReference type="RuleBase" id="RU003939"/>
    </source>
</evidence>
<dbReference type="Pfam" id="PF00216">
    <property type="entry name" value="Bac_DNA_binding"/>
    <property type="match status" value="1"/>
</dbReference>
<dbReference type="PRINTS" id="PR01727">
    <property type="entry name" value="DNABINDINGHU"/>
</dbReference>
<protein>
    <submittedName>
        <fullName evidence="4">DNA-binding protein HU-beta</fullName>
    </submittedName>
</protein>
<evidence type="ECO:0000313" key="4">
    <source>
        <dbReference type="EMBL" id="APD20182.1"/>
    </source>
</evidence>